<dbReference type="Proteomes" id="UP000030689">
    <property type="component" value="Unassembled WGS sequence"/>
</dbReference>
<dbReference type="PROSITE" id="PS51502">
    <property type="entry name" value="S_R_A_B_BARREL"/>
    <property type="match status" value="2"/>
</dbReference>
<comment type="subunit">
    <text evidence="1">Homodimer.</text>
</comment>
<dbReference type="GO" id="GO:0005829">
    <property type="term" value="C:cytosol"/>
    <property type="evidence" value="ECO:0007669"/>
    <property type="project" value="EnsemblPlants"/>
</dbReference>
<accession>V4KK96</accession>
<proteinExistence type="predicted"/>
<dbReference type="OMA" id="KVECEDE"/>
<dbReference type="STRING" id="72664.V4KK96"/>
<dbReference type="Gene3D" id="3.30.70.100">
    <property type="match status" value="2"/>
</dbReference>
<dbReference type="GO" id="GO:0050832">
    <property type="term" value="P:defense response to fungus"/>
    <property type="evidence" value="ECO:0007669"/>
    <property type="project" value="EnsemblPlants"/>
</dbReference>
<reference evidence="3 4" key="1">
    <citation type="journal article" date="2013" name="Front. Plant Sci.">
        <title>The Reference Genome of the Halophytic Plant Eutrema salsugineum.</title>
        <authorList>
            <person name="Yang R."/>
            <person name="Jarvis D.E."/>
            <person name="Chen H."/>
            <person name="Beilstein M.A."/>
            <person name="Grimwood J."/>
            <person name="Jenkins J."/>
            <person name="Shu S."/>
            <person name="Prochnik S."/>
            <person name="Xin M."/>
            <person name="Ma C."/>
            <person name="Schmutz J."/>
            <person name="Wing R.A."/>
            <person name="Mitchell-Olds T."/>
            <person name="Schumaker K.S."/>
            <person name="Wang X."/>
        </authorList>
    </citation>
    <scope>NUCLEOTIDE SEQUENCE [LARGE SCALE GENOMIC DNA]</scope>
</reference>
<organism evidence="3 4">
    <name type="scientific">Eutrema salsugineum</name>
    <name type="common">Saltwater cress</name>
    <name type="synonym">Sisymbrium salsugineum</name>
    <dbReference type="NCBI Taxonomy" id="72664"/>
    <lineage>
        <taxon>Eukaryota</taxon>
        <taxon>Viridiplantae</taxon>
        <taxon>Streptophyta</taxon>
        <taxon>Embryophyta</taxon>
        <taxon>Tracheophyta</taxon>
        <taxon>Spermatophyta</taxon>
        <taxon>Magnoliopsida</taxon>
        <taxon>eudicotyledons</taxon>
        <taxon>Gunneridae</taxon>
        <taxon>Pentapetalae</taxon>
        <taxon>rosids</taxon>
        <taxon>malvids</taxon>
        <taxon>Brassicales</taxon>
        <taxon>Brassicaceae</taxon>
        <taxon>Eutremeae</taxon>
        <taxon>Eutrema</taxon>
    </lineage>
</organism>
<dbReference type="Pfam" id="PF07876">
    <property type="entry name" value="Dabb"/>
    <property type="match status" value="2"/>
</dbReference>
<dbReference type="PANTHER" id="PTHR33178">
    <property type="match status" value="1"/>
</dbReference>
<sequence>MSSSSPPSQIVEHIVLFKVKDNVDSGKIYTMVNDLNKLATIDKVLYLYASPIHRLKSASSSGFTHVLHSRYKTKEDLNAYVDHPDHLRVVEETMPIWEDILAVDYIADQVPGTLTPPPRSAARVTLLKVRENVPEEAKKEIVEAIKEKSSPGIDQITVGENFTPVRAKGFSIASVAYFTGLGEMEPHEELVKGKVGEYLEDSIVVDFVLPS</sequence>
<evidence type="ECO:0000313" key="3">
    <source>
        <dbReference type="EMBL" id="ESQ30347.1"/>
    </source>
</evidence>
<keyword evidence="4" id="KW-1185">Reference proteome</keyword>
<dbReference type="PANTHER" id="PTHR33178:SF15">
    <property type="entry name" value="STRESS-RESPONSE A_B BARREL DOMAIN-CONTAINING PROTEIN"/>
    <property type="match status" value="1"/>
</dbReference>
<dbReference type="SMART" id="SM00886">
    <property type="entry name" value="Dabb"/>
    <property type="match status" value="2"/>
</dbReference>
<dbReference type="OrthoDB" id="42919at2759"/>
<dbReference type="InterPro" id="IPR013097">
    <property type="entry name" value="Dabb"/>
</dbReference>
<gene>
    <name evidence="3" type="ORF">EUTSA_v10011777mg</name>
</gene>
<dbReference type="KEGG" id="eus:EUTSA_v10011777mg"/>
<dbReference type="AlphaFoldDB" id="V4KK96"/>
<dbReference type="GO" id="GO:0009753">
    <property type="term" value="P:response to jasmonic acid"/>
    <property type="evidence" value="ECO:0007669"/>
    <property type="project" value="EnsemblPlants"/>
</dbReference>
<feature type="domain" description="Stress-response A/B barrel" evidence="2">
    <location>
        <begin position="11"/>
        <end position="105"/>
    </location>
</feature>
<feature type="domain" description="Stress-response A/B barrel" evidence="2">
    <location>
        <begin position="121"/>
        <end position="207"/>
    </location>
</feature>
<dbReference type="EMBL" id="KI517809">
    <property type="protein sequence ID" value="ESQ30347.1"/>
    <property type="molecule type" value="Genomic_DNA"/>
</dbReference>
<evidence type="ECO:0000313" key="4">
    <source>
        <dbReference type="Proteomes" id="UP000030689"/>
    </source>
</evidence>
<dbReference type="eggNOG" id="ENOG502QTKV">
    <property type="taxonomic scope" value="Eukaryota"/>
</dbReference>
<dbReference type="SUPFAM" id="SSF54909">
    <property type="entry name" value="Dimeric alpha+beta barrel"/>
    <property type="match status" value="2"/>
</dbReference>
<evidence type="ECO:0000256" key="1">
    <source>
        <dbReference type="ARBA" id="ARBA00011738"/>
    </source>
</evidence>
<evidence type="ECO:0000259" key="2">
    <source>
        <dbReference type="PROSITE" id="PS51502"/>
    </source>
</evidence>
<dbReference type="InterPro" id="IPR011008">
    <property type="entry name" value="Dimeric_a/b-barrel"/>
</dbReference>
<name>V4KK96_EUTSA</name>
<dbReference type="InterPro" id="IPR044662">
    <property type="entry name" value="HS1/DABB1-like"/>
</dbReference>
<dbReference type="Gramene" id="ESQ30347">
    <property type="protein sequence ID" value="ESQ30347"/>
    <property type="gene ID" value="EUTSA_v10011777mg"/>
</dbReference>
<protein>
    <recommendedName>
        <fullName evidence="2">Stress-response A/B barrel domain-containing protein</fullName>
    </recommendedName>
</protein>